<gene>
    <name evidence="2" type="ORF">SAMN05421720_101166</name>
</gene>
<dbReference type="EMBL" id="FNAP01000001">
    <property type="protein sequence ID" value="SDD65584.1"/>
    <property type="molecule type" value="Genomic_DNA"/>
</dbReference>
<dbReference type="InterPro" id="IPR058548">
    <property type="entry name" value="MlaB-like_STAS"/>
</dbReference>
<evidence type="ECO:0000259" key="1">
    <source>
        <dbReference type="PROSITE" id="PS50801"/>
    </source>
</evidence>
<dbReference type="OrthoDB" id="8236316at2"/>
<protein>
    <submittedName>
        <fullName evidence="2">Anti-sigma B factor antagonist</fullName>
    </submittedName>
</protein>
<dbReference type="InterPro" id="IPR036513">
    <property type="entry name" value="STAS_dom_sf"/>
</dbReference>
<sequence>MILKQQDNTAVVHLSGALTHTAFGRFNDVLDHMRATGAQSYVLDLAEVPFIDSSGIGMLLMSQEVAEQRECSLTLRCVEPAVWSILEQAHVTELFVLEDGRTSEAA</sequence>
<reference evidence="2 3" key="1">
    <citation type="submission" date="2016-10" db="EMBL/GenBank/DDBJ databases">
        <authorList>
            <person name="de Groot N.N."/>
        </authorList>
    </citation>
    <scope>NUCLEOTIDE SEQUENCE [LARGE SCALE GENOMIC DNA]</scope>
    <source>
        <strain evidence="2 3">ATCC 700224</strain>
    </source>
</reference>
<feature type="domain" description="STAS" evidence="1">
    <location>
        <begin position="1"/>
        <end position="106"/>
    </location>
</feature>
<evidence type="ECO:0000313" key="3">
    <source>
        <dbReference type="Proteomes" id="UP000199412"/>
    </source>
</evidence>
<proteinExistence type="predicted"/>
<accession>A0A1G6WIG4</accession>
<dbReference type="InterPro" id="IPR002645">
    <property type="entry name" value="STAS_dom"/>
</dbReference>
<dbReference type="Pfam" id="PF13466">
    <property type="entry name" value="STAS_2"/>
    <property type="match status" value="1"/>
</dbReference>
<dbReference type="SUPFAM" id="SSF52091">
    <property type="entry name" value="SpoIIaa-like"/>
    <property type="match status" value="1"/>
</dbReference>
<name>A0A1G6WIG4_9PROT</name>
<dbReference type="AlphaFoldDB" id="A0A1G6WIG4"/>
<organism evidence="2 3">
    <name type="scientific">Rhodospira trueperi</name>
    <dbReference type="NCBI Taxonomy" id="69960"/>
    <lineage>
        <taxon>Bacteria</taxon>
        <taxon>Pseudomonadati</taxon>
        <taxon>Pseudomonadota</taxon>
        <taxon>Alphaproteobacteria</taxon>
        <taxon>Rhodospirillales</taxon>
        <taxon>Rhodospirillaceae</taxon>
        <taxon>Rhodospira</taxon>
    </lineage>
</organism>
<dbReference type="Proteomes" id="UP000199412">
    <property type="component" value="Unassembled WGS sequence"/>
</dbReference>
<dbReference type="Gene3D" id="3.30.750.24">
    <property type="entry name" value="STAS domain"/>
    <property type="match status" value="1"/>
</dbReference>
<dbReference type="CDD" id="cd07043">
    <property type="entry name" value="STAS_anti-anti-sigma_factors"/>
    <property type="match status" value="1"/>
</dbReference>
<dbReference type="PROSITE" id="PS50801">
    <property type="entry name" value="STAS"/>
    <property type="match status" value="1"/>
</dbReference>
<dbReference type="GO" id="GO:0043856">
    <property type="term" value="F:anti-sigma factor antagonist activity"/>
    <property type="evidence" value="ECO:0007669"/>
    <property type="project" value="TreeGrafter"/>
</dbReference>
<dbReference type="STRING" id="69960.SAMN05421720_101166"/>
<keyword evidence="3" id="KW-1185">Reference proteome</keyword>
<dbReference type="RefSeq" id="WP_092780668.1">
    <property type="nucleotide sequence ID" value="NZ_FNAP01000001.1"/>
</dbReference>
<evidence type="ECO:0000313" key="2">
    <source>
        <dbReference type="EMBL" id="SDD65584.1"/>
    </source>
</evidence>
<dbReference type="PANTHER" id="PTHR33495">
    <property type="entry name" value="ANTI-SIGMA FACTOR ANTAGONIST TM_1081-RELATED-RELATED"/>
    <property type="match status" value="1"/>
</dbReference>